<feature type="region of interest" description="Disordered" evidence="7">
    <location>
        <begin position="393"/>
        <end position="508"/>
    </location>
</feature>
<dbReference type="InterPro" id="IPR038765">
    <property type="entry name" value="Papain-like_cys_pep_sf"/>
</dbReference>
<name>A0A8D9DTL2_9HEMI</name>
<feature type="compositionally biased region" description="Pro residues" evidence="7">
    <location>
        <begin position="154"/>
        <end position="163"/>
    </location>
</feature>
<evidence type="ECO:0000259" key="9">
    <source>
        <dbReference type="PROSITE" id="PS50271"/>
    </source>
</evidence>
<feature type="compositionally biased region" description="Polar residues" evidence="7">
    <location>
        <begin position="9"/>
        <end position="19"/>
    </location>
</feature>
<proteinExistence type="predicted"/>
<evidence type="ECO:0000256" key="3">
    <source>
        <dbReference type="ARBA" id="ARBA00022723"/>
    </source>
</evidence>
<feature type="compositionally biased region" description="Basic and acidic residues" evidence="7">
    <location>
        <begin position="20"/>
        <end position="35"/>
    </location>
</feature>
<feature type="compositionally biased region" description="Acidic residues" evidence="7">
    <location>
        <begin position="458"/>
        <end position="467"/>
    </location>
</feature>
<dbReference type="InterPro" id="IPR018200">
    <property type="entry name" value="USP_CS"/>
</dbReference>
<feature type="compositionally biased region" description="Acidic residues" evidence="7">
    <location>
        <begin position="886"/>
        <end position="903"/>
    </location>
</feature>
<dbReference type="PANTHER" id="PTHR21646:SF39">
    <property type="entry name" value="UBIQUITIN CARBOXYL-TERMINAL HYDROLASE 16"/>
    <property type="match status" value="1"/>
</dbReference>
<dbReference type="InterPro" id="IPR001607">
    <property type="entry name" value="Znf_UBP"/>
</dbReference>
<evidence type="ECO:0000259" key="8">
    <source>
        <dbReference type="PROSITE" id="PS50235"/>
    </source>
</evidence>
<keyword evidence="10" id="KW-0378">Hydrolase</keyword>
<dbReference type="SUPFAM" id="SSF54001">
    <property type="entry name" value="Cysteine proteinases"/>
    <property type="match status" value="1"/>
</dbReference>
<dbReference type="Gene3D" id="3.90.70.10">
    <property type="entry name" value="Cysteine proteinases"/>
    <property type="match status" value="2"/>
</dbReference>
<dbReference type="PROSITE" id="PS00973">
    <property type="entry name" value="USP_2"/>
    <property type="match status" value="1"/>
</dbReference>
<keyword evidence="4 6" id="KW-0863">Zinc-finger</keyword>
<dbReference type="SUPFAM" id="SSF57850">
    <property type="entry name" value="RING/U-box"/>
    <property type="match status" value="1"/>
</dbReference>
<feature type="compositionally biased region" description="Polar residues" evidence="7">
    <location>
        <begin position="811"/>
        <end position="833"/>
    </location>
</feature>
<evidence type="ECO:0000256" key="6">
    <source>
        <dbReference type="PROSITE-ProRule" id="PRU00502"/>
    </source>
</evidence>
<dbReference type="GO" id="GO:0008270">
    <property type="term" value="F:zinc ion binding"/>
    <property type="evidence" value="ECO:0007669"/>
    <property type="project" value="UniProtKB-KW"/>
</dbReference>
<dbReference type="PROSITE" id="PS00972">
    <property type="entry name" value="USP_1"/>
    <property type="match status" value="1"/>
</dbReference>
<feature type="region of interest" description="Disordered" evidence="7">
    <location>
        <begin position="731"/>
        <end position="765"/>
    </location>
</feature>
<feature type="compositionally biased region" description="Polar residues" evidence="7">
    <location>
        <begin position="646"/>
        <end position="674"/>
    </location>
</feature>
<dbReference type="EMBL" id="HBUF01372791">
    <property type="protein sequence ID" value="CAG6726960.1"/>
    <property type="molecule type" value="Transcribed_RNA"/>
</dbReference>
<reference evidence="10" key="1">
    <citation type="submission" date="2021-05" db="EMBL/GenBank/DDBJ databases">
        <authorList>
            <person name="Alioto T."/>
            <person name="Alioto T."/>
            <person name="Gomez Garrido J."/>
        </authorList>
    </citation>
    <scope>NUCLEOTIDE SEQUENCE</scope>
</reference>
<dbReference type="InterPro" id="IPR001394">
    <property type="entry name" value="Peptidase_C19_UCH"/>
</dbReference>
<feature type="domain" description="USP" evidence="8">
    <location>
        <begin position="197"/>
        <end position="1123"/>
    </location>
</feature>
<dbReference type="EC" id="3.4.19.12" evidence="2"/>
<dbReference type="Gene3D" id="3.30.40.10">
    <property type="entry name" value="Zinc/RING finger domain, C3HC4 (zinc finger)"/>
    <property type="match status" value="1"/>
</dbReference>
<feature type="domain" description="UBP-type" evidence="9">
    <location>
        <begin position="34"/>
        <end position="137"/>
    </location>
</feature>
<evidence type="ECO:0000313" key="10">
    <source>
        <dbReference type="EMBL" id="CAG6726960.1"/>
    </source>
</evidence>
<evidence type="ECO:0000256" key="5">
    <source>
        <dbReference type="ARBA" id="ARBA00022833"/>
    </source>
</evidence>
<protein>
    <recommendedName>
        <fullName evidence="2">ubiquitinyl hydrolase 1</fullName>
        <ecNumber evidence="2">3.4.19.12</ecNumber>
    </recommendedName>
</protein>
<feature type="region of interest" description="Disordered" evidence="7">
    <location>
        <begin position="148"/>
        <end position="190"/>
    </location>
</feature>
<feature type="region of interest" description="Disordered" evidence="7">
    <location>
        <begin position="611"/>
        <end position="690"/>
    </location>
</feature>
<dbReference type="PANTHER" id="PTHR21646">
    <property type="entry name" value="UBIQUITIN CARBOXYL-TERMINAL HYDROLASE"/>
    <property type="match status" value="1"/>
</dbReference>
<feature type="compositionally biased region" description="Basic residues" evidence="7">
    <location>
        <begin position="420"/>
        <end position="443"/>
    </location>
</feature>
<dbReference type="PROSITE" id="PS50271">
    <property type="entry name" value="ZF_UBP"/>
    <property type="match status" value="1"/>
</dbReference>
<dbReference type="Pfam" id="PF00443">
    <property type="entry name" value="UCH"/>
    <property type="match status" value="2"/>
</dbReference>
<feature type="compositionally biased region" description="Basic and acidic residues" evidence="7">
    <location>
        <begin position="407"/>
        <end position="419"/>
    </location>
</feature>
<organism evidence="10">
    <name type="scientific">Cacopsylla melanoneura</name>
    <dbReference type="NCBI Taxonomy" id="428564"/>
    <lineage>
        <taxon>Eukaryota</taxon>
        <taxon>Metazoa</taxon>
        <taxon>Ecdysozoa</taxon>
        <taxon>Arthropoda</taxon>
        <taxon>Hexapoda</taxon>
        <taxon>Insecta</taxon>
        <taxon>Pterygota</taxon>
        <taxon>Neoptera</taxon>
        <taxon>Paraneoptera</taxon>
        <taxon>Hemiptera</taxon>
        <taxon>Sternorrhyncha</taxon>
        <taxon>Psylloidea</taxon>
        <taxon>Psyllidae</taxon>
        <taxon>Psyllinae</taxon>
        <taxon>Cacopsylla</taxon>
    </lineage>
</organism>
<accession>A0A8D9DTL2</accession>
<dbReference type="InterPro" id="IPR013083">
    <property type="entry name" value="Znf_RING/FYVE/PHD"/>
</dbReference>
<comment type="catalytic activity">
    <reaction evidence="1">
        <text>Thiol-dependent hydrolysis of ester, thioester, amide, peptide and isopeptide bonds formed by the C-terminal Gly of ubiquitin (a 76-residue protein attached to proteins as an intracellular targeting signal).</text>
        <dbReference type="EC" id="3.4.19.12"/>
    </reaction>
</comment>
<dbReference type="GO" id="GO:0004843">
    <property type="term" value="F:cysteine-type deubiquitinase activity"/>
    <property type="evidence" value="ECO:0007669"/>
    <property type="project" value="UniProtKB-EC"/>
</dbReference>
<feature type="region of interest" description="Disordered" evidence="7">
    <location>
        <begin position="1"/>
        <end position="40"/>
    </location>
</feature>
<sequence>MGRRKQKSSESLACNGDSSESGRSRDASQAPEKKTCAHINRAVDQPDVRKHFKNPTTNSLKCSECDSQDLWVCLKCGVSVCVTEHAVKHEQKPRSDLHCMMVAIDKWTVWCYKCNGGVQVDASKKLKSMVDYVQTHFDKVPTSLPAVSSGAIPLGPPPPPLPPCDKQESSNASSNSNVKKKGVMPPKVPPPQPCKIKGLSNLGNTCFFNSVLQCLAQTPNLVEYLNELKEGGEEFTMPPIDEGDNELKGTLSGWGPLTEQLARSLAEIRSGGNAVHSPRPLLEELRKKCPQFKGYEQHDSHELLRELLYAVRTEDIKRYQKEILLKLFNTTKVSPDKLKDEEKAKVKKLGQKLSEIVNTKPIDVFQGKTECVHECQDCNHRTRKIEPFMDLSLPVLSEKPQPPNLKKTREDSTSEEPKMSKHQMKKMKEQKRKGQGKQQKKQQQRNSSNNSNTRNNDNEDDKNEEAESVCPNSSDKSSDSEKPDTNAGSPIPPCRQESGYNSDKQDGPHVLHTAQAFMDTFCNVPHSLGFQSRVSSCSSFDEDFPAIPGLLDDDVTATEPLDPLFTTPLDQAASPSLFDFEPPSLQNTPSFPSVHGPDTSISLNIEHSIIQEPPSPQNEPSIDPLSEDNPSSTLPVYGPENLPSLEFNSFIQNPPSLSNKTSGDFVPQTPNNVPSRDFDPLSLQDAPNEPTSPSHIFVETSHEVPSSGSTFFGDTWPPAPTELTMEALSSRSSSQFHESGFGSQSIDEVSSTHPSEGMCSTESCNGGQSLFGDEFQHVDNKTSIPESGIGSMTEEFAQMSVIESDGEANASPDSMQANRSSGSIHTLSPFSDDSSQKKNVLRSCNSMSNLSGEDMSPYNMQPCLDPDYINEKLLGSSAQYNRLGNSEEEEEKEREYVDPDQEDNEGKREKRKEEEEEEEGAVGEKEEEIGNNEKDEECEEEPSASGYTLSPRPPRQEGECSLLSCLNQYTCIELLAGNNKVTCEMCTKKHNRGTNKTEPVRTAATLQTLIVSPPSVLICHLKRFQLTYSSLKKITKSVPFPLKLSVGCFCSSKCQGIPKDQKDVQYSLYGIVEHSGSLHGGHYVAYVKTNSGQWYYASDSRVNPVSEDRVLKAEAYLLFYHRIC</sequence>
<dbReference type="PROSITE" id="PS50235">
    <property type="entry name" value="USP_3"/>
    <property type="match status" value="1"/>
</dbReference>
<dbReference type="Pfam" id="PF02148">
    <property type="entry name" value="zf-UBP"/>
    <property type="match status" value="1"/>
</dbReference>
<evidence type="ECO:0000256" key="4">
    <source>
        <dbReference type="ARBA" id="ARBA00022771"/>
    </source>
</evidence>
<feature type="region of interest" description="Disordered" evidence="7">
    <location>
        <begin position="882"/>
        <end position="954"/>
    </location>
</feature>
<dbReference type="GO" id="GO:0016579">
    <property type="term" value="P:protein deubiquitination"/>
    <property type="evidence" value="ECO:0007669"/>
    <property type="project" value="InterPro"/>
</dbReference>
<feature type="compositionally biased region" description="Acidic residues" evidence="7">
    <location>
        <begin position="914"/>
        <end position="942"/>
    </location>
</feature>
<dbReference type="AlphaFoldDB" id="A0A8D9DTL2"/>
<evidence type="ECO:0000256" key="1">
    <source>
        <dbReference type="ARBA" id="ARBA00000707"/>
    </source>
</evidence>
<dbReference type="InterPro" id="IPR028889">
    <property type="entry name" value="USP"/>
</dbReference>
<evidence type="ECO:0000256" key="2">
    <source>
        <dbReference type="ARBA" id="ARBA00012759"/>
    </source>
</evidence>
<keyword evidence="5" id="KW-0862">Zinc</keyword>
<evidence type="ECO:0000256" key="7">
    <source>
        <dbReference type="SAM" id="MobiDB-lite"/>
    </source>
</evidence>
<keyword evidence="3" id="KW-0479">Metal-binding</keyword>
<feature type="region of interest" description="Disordered" evidence="7">
    <location>
        <begin position="578"/>
        <end position="598"/>
    </location>
</feature>
<feature type="compositionally biased region" description="Low complexity" evidence="7">
    <location>
        <begin position="444"/>
        <end position="455"/>
    </location>
</feature>
<feature type="region of interest" description="Disordered" evidence="7">
    <location>
        <begin position="805"/>
        <end position="840"/>
    </location>
</feature>
<feature type="compositionally biased region" description="Basic and acidic residues" evidence="7">
    <location>
        <begin position="904"/>
        <end position="913"/>
    </location>
</feature>
<dbReference type="InterPro" id="IPR050185">
    <property type="entry name" value="Ub_carboxyl-term_hydrolase"/>
</dbReference>